<protein>
    <submittedName>
        <fullName evidence="1">Uncharacterized protein</fullName>
    </submittedName>
</protein>
<accession>A0A1C6WMI8</accession>
<dbReference type="AlphaFoldDB" id="A0A1C6WMI8"/>
<gene>
    <name evidence="1" type="ORF">BC05F1_04124</name>
</gene>
<evidence type="ECO:0000313" key="2">
    <source>
        <dbReference type="Proteomes" id="UP000196052"/>
    </source>
</evidence>
<dbReference type="EMBL" id="FMBE01000014">
    <property type="protein sequence ID" value="SCC52243.1"/>
    <property type="molecule type" value="Genomic_DNA"/>
</dbReference>
<organism evidence="1 2">
    <name type="scientific">Bacillus wiedmannii</name>
    <dbReference type="NCBI Taxonomy" id="1890302"/>
    <lineage>
        <taxon>Bacteria</taxon>
        <taxon>Bacillati</taxon>
        <taxon>Bacillota</taxon>
        <taxon>Bacilli</taxon>
        <taxon>Bacillales</taxon>
        <taxon>Bacillaceae</taxon>
        <taxon>Bacillus</taxon>
        <taxon>Bacillus cereus group</taxon>
    </lineage>
</organism>
<sequence length="16" mass="2095">MYNYGVEFNKIWRLFD</sequence>
<proteinExistence type="predicted"/>
<name>A0A1C6WMI8_9BACI</name>
<reference evidence="2" key="1">
    <citation type="submission" date="2016-08" db="EMBL/GenBank/DDBJ databases">
        <authorList>
            <person name="Loux V."/>
            <person name="Rue O."/>
        </authorList>
    </citation>
    <scope>NUCLEOTIDE SEQUENCE [LARGE SCALE GENOMIC DNA]</scope>
    <source>
        <strain evidence="2">INRA Bc05-F1</strain>
    </source>
</reference>
<evidence type="ECO:0000313" key="1">
    <source>
        <dbReference type="EMBL" id="SCC52243.1"/>
    </source>
</evidence>
<dbReference type="Proteomes" id="UP000196052">
    <property type="component" value="Unassembled WGS sequence"/>
</dbReference>